<dbReference type="AlphaFoldDB" id="A0A0C2VT31"/>
<evidence type="ECO:0000256" key="8">
    <source>
        <dbReference type="ARBA" id="ARBA00022741"/>
    </source>
</evidence>
<dbReference type="GO" id="GO:0000155">
    <property type="term" value="F:phosphorelay sensor kinase activity"/>
    <property type="evidence" value="ECO:0007669"/>
    <property type="project" value="InterPro"/>
</dbReference>
<feature type="domain" description="Histidine kinase" evidence="15">
    <location>
        <begin position="475"/>
        <end position="578"/>
    </location>
</feature>
<evidence type="ECO:0000256" key="11">
    <source>
        <dbReference type="ARBA" id="ARBA00022989"/>
    </source>
</evidence>
<dbReference type="GO" id="GO:0005886">
    <property type="term" value="C:plasma membrane"/>
    <property type="evidence" value="ECO:0007669"/>
    <property type="project" value="UniProtKB-SubCell"/>
</dbReference>
<evidence type="ECO:0000256" key="3">
    <source>
        <dbReference type="ARBA" id="ARBA00012438"/>
    </source>
</evidence>
<evidence type="ECO:0000256" key="5">
    <source>
        <dbReference type="ARBA" id="ARBA00022553"/>
    </source>
</evidence>
<keyword evidence="6 16" id="KW-0808">Transferase</keyword>
<protein>
    <recommendedName>
        <fullName evidence="3">histidine kinase</fullName>
        <ecNumber evidence="3">2.7.13.3</ecNumber>
    </recommendedName>
</protein>
<evidence type="ECO:0000256" key="1">
    <source>
        <dbReference type="ARBA" id="ARBA00000085"/>
    </source>
</evidence>
<proteinExistence type="predicted"/>
<dbReference type="PROSITE" id="PS50109">
    <property type="entry name" value="HIS_KIN"/>
    <property type="match status" value="1"/>
</dbReference>
<keyword evidence="10" id="KW-0067">ATP-binding</keyword>
<keyword evidence="5" id="KW-0597">Phosphoprotein</keyword>
<dbReference type="EC" id="2.7.13.3" evidence="3"/>
<dbReference type="EMBL" id="JXRP01000006">
    <property type="protein sequence ID" value="KIL52077.1"/>
    <property type="molecule type" value="Genomic_DNA"/>
</dbReference>
<dbReference type="Proteomes" id="UP000031938">
    <property type="component" value="Unassembled WGS sequence"/>
</dbReference>
<keyword evidence="7 14" id="KW-0812">Transmembrane</keyword>
<keyword evidence="9 16" id="KW-0418">Kinase</keyword>
<dbReference type="InterPro" id="IPR036890">
    <property type="entry name" value="HATPase_C_sf"/>
</dbReference>
<dbReference type="SUPFAM" id="SSF55874">
    <property type="entry name" value="ATPase domain of HSP90 chaperone/DNA topoisomerase II/histidine kinase"/>
    <property type="match status" value="1"/>
</dbReference>
<keyword evidence="8" id="KW-0547">Nucleotide-binding</keyword>
<dbReference type="PANTHER" id="PTHR34220:SF7">
    <property type="entry name" value="SENSOR HISTIDINE KINASE YPDA"/>
    <property type="match status" value="1"/>
</dbReference>
<dbReference type="Pfam" id="PF07694">
    <property type="entry name" value="5TM-5TMR_LYT"/>
    <property type="match status" value="1"/>
</dbReference>
<evidence type="ECO:0000256" key="2">
    <source>
        <dbReference type="ARBA" id="ARBA00004651"/>
    </source>
</evidence>
<keyword evidence="4" id="KW-1003">Cell membrane</keyword>
<dbReference type="InterPro" id="IPR010559">
    <property type="entry name" value="Sig_transdc_His_kin_internal"/>
</dbReference>
<gene>
    <name evidence="16" type="ORF">KP78_04470</name>
</gene>
<feature type="transmembrane region" description="Helical" evidence="14">
    <location>
        <begin position="184"/>
        <end position="204"/>
    </location>
</feature>
<evidence type="ECO:0000256" key="14">
    <source>
        <dbReference type="SAM" id="Phobius"/>
    </source>
</evidence>
<dbReference type="InterPro" id="IPR011620">
    <property type="entry name" value="Sig_transdc_His_kinase_LytS_TM"/>
</dbReference>
<evidence type="ECO:0000313" key="17">
    <source>
        <dbReference type="Proteomes" id="UP000031938"/>
    </source>
</evidence>
<keyword evidence="11 14" id="KW-1133">Transmembrane helix</keyword>
<dbReference type="InterPro" id="IPR029016">
    <property type="entry name" value="GAF-like_dom_sf"/>
</dbReference>
<dbReference type="GO" id="GO:0071555">
    <property type="term" value="P:cell wall organization"/>
    <property type="evidence" value="ECO:0007669"/>
    <property type="project" value="InterPro"/>
</dbReference>
<dbReference type="InterPro" id="IPR005467">
    <property type="entry name" value="His_kinase_dom"/>
</dbReference>
<dbReference type="STRING" id="889306.KP78_04470"/>
<dbReference type="InterPro" id="IPR003594">
    <property type="entry name" value="HATPase_dom"/>
</dbReference>
<dbReference type="InterPro" id="IPR004358">
    <property type="entry name" value="Sig_transdc_His_kin-like_C"/>
</dbReference>
<keyword evidence="17" id="KW-1185">Reference proteome</keyword>
<comment type="caution">
    <text evidence="16">The sequence shown here is derived from an EMBL/GenBank/DDBJ whole genome shotgun (WGS) entry which is preliminary data.</text>
</comment>
<dbReference type="InterPro" id="IPR050640">
    <property type="entry name" value="Bact_2-comp_sensor_kinase"/>
</dbReference>
<evidence type="ECO:0000256" key="13">
    <source>
        <dbReference type="ARBA" id="ARBA00023136"/>
    </source>
</evidence>
<evidence type="ECO:0000256" key="10">
    <source>
        <dbReference type="ARBA" id="ARBA00022840"/>
    </source>
</evidence>
<dbReference type="PATRIC" id="fig|889306.3.peg.449"/>
<dbReference type="PANTHER" id="PTHR34220">
    <property type="entry name" value="SENSOR HISTIDINE KINASE YPDA"/>
    <property type="match status" value="1"/>
</dbReference>
<evidence type="ECO:0000256" key="12">
    <source>
        <dbReference type="ARBA" id="ARBA00023012"/>
    </source>
</evidence>
<keyword evidence="12" id="KW-0902">Two-component regulatory system</keyword>
<feature type="transmembrane region" description="Helical" evidence="14">
    <location>
        <begin position="151"/>
        <end position="172"/>
    </location>
</feature>
<evidence type="ECO:0000259" key="15">
    <source>
        <dbReference type="PROSITE" id="PS50109"/>
    </source>
</evidence>
<feature type="transmembrane region" description="Helical" evidence="14">
    <location>
        <begin position="114"/>
        <end position="139"/>
    </location>
</feature>
<feature type="transmembrane region" description="Helical" evidence="14">
    <location>
        <begin position="82"/>
        <end position="102"/>
    </location>
</feature>
<keyword evidence="13 14" id="KW-0472">Membrane</keyword>
<organism evidence="16 17">
    <name type="scientific">Jeotgalibacillus soli</name>
    <dbReference type="NCBI Taxonomy" id="889306"/>
    <lineage>
        <taxon>Bacteria</taxon>
        <taxon>Bacillati</taxon>
        <taxon>Bacillota</taxon>
        <taxon>Bacilli</taxon>
        <taxon>Bacillales</taxon>
        <taxon>Caryophanaceae</taxon>
        <taxon>Jeotgalibacillus</taxon>
    </lineage>
</organism>
<name>A0A0C2VT31_9BACL</name>
<feature type="transmembrane region" description="Helical" evidence="14">
    <location>
        <begin position="42"/>
        <end position="62"/>
    </location>
</feature>
<dbReference type="Gene3D" id="3.30.450.40">
    <property type="match status" value="1"/>
</dbReference>
<dbReference type="SMART" id="SM00387">
    <property type="entry name" value="HATPase_c"/>
    <property type="match status" value="1"/>
</dbReference>
<evidence type="ECO:0000256" key="9">
    <source>
        <dbReference type="ARBA" id="ARBA00022777"/>
    </source>
</evidence>
<feature type="transmembrane region" description="Helical" evidence="14">
    <location>
        <begin position="12"/>
        <end position="30"/>
    </location>
</feature>
<evidence type="ECO:0000256" key="6">
    <source>
        <dbReference type="ARBA" id="ARBA00022679"/>
    </source>
</evidence>
<comment type="catalytic activity">
    <reaction evidence="1">
        <text>ATP + protein L-histidine = ADP + protein N-phospho-L-histidine.</text>
        <dbReference type="EC" id="2.7.13.3"/>
    </reaction>
</comment>
<dbReference type="Pfam" id="PF02518">
    <property type="entry name" value="HATPase_c"/>
    <property type="match status" value="1"/>
</dbReference>
<reference evidence="16 17" key="1">
    <citation type="submission" date="2015-01" db="EMBL/GenBank/DDBJ databases">
        <title>Genome sequencing of Jeotgalibacillus soli.</title>
        <authorList>
            <person name="Goh K.M."/>
            <person name="Chan K.-G."/>
            <person name="Yaakop A.S."/>
            <person name="Ee R."/>
            <person name="Gan H.M."/>
            <person name="Chan C.S."/>
        </authorList>
    </citation>
    <scope>NUCLEOTIDE SEQUENCE [LARGE SCALE GENOMIC DNA]</scope>
    <source>
        <strain evidence="16 17">P9</strain>
    </source>
</reference>
<dbReference type="Pfam" id="PF06580">
    <property type="entry name" value="His_kinase"/>
    <property type="match status" value="1"/>
</dbReference>
<accession>A0A0C2VT31</accession>
<sequence>MLVLSMIERLGIIVTVAFVLTRVSFFRRLLDQQAVIDRRQQLWLVIIFGCFGIIGTYMGLVINPIENSIERWTRVLGEDEAIANSRVLGIVVAGLLGGWKIGVSAGIIAGVHRIFLGGFTGIACGVATIIAGVIAGIVAKRQQKDGMVTPQVAFIVGGAAEAVQMLVILAVAKPFDKAMALVQDIGLSMIAANALGTALFILIIRSVVQEEEKMGAVQSQKALRIANSTLIHMRKGLTGVSASAVCAILYKEIPSLAVSITDRDHILSHIGKGEDHHRPAHDIRTEATRKVIENGQGMTVGKKAIQCNEKNCPLHAAVIVPLKQQEVTVGTLKVYFQSVRDISPIMMELIQGLSTLLSQQLEIAEGEKHRALAKELEIKALQAQVSPHFLFNAMNTIVSLIRTNPAHARKLLIALSSFFRQNLAGSTKSFSTLKEEVDHVKSYLSIEEARFQDRLNVLYDLDEEALSATVPSMTLQPLVENSIKHGLKSKLGDGVLQLSIQQKDSFVQVMVQDNGAGIPKERLQQLMTQQVESESGTGIGLYNVNERLKKMLSENAALNIRSSAGEGTSITFKITKNQPNIIEGAG</sequence>
<evidence type="ECO:0000256" key="7">
    <source>
        <dbReference type="ARBA" id="ARBA00022692"/>
    </source>
</evidence>
<dbReference type="GO" id="GO:0005524">
    <property type="term" value="F:ATP binding"/>
    <property type="evidence" value="ECO:0007669"/>
    <property type="project" value="UniProtKB-KW"/>
</dbReference>
<dbReference type="Gene3D" id="3.30.565.10">
    <property type="entry name" value="Histidine kinase-like ATPase, C-terminal domain"/>
    <property type="match status" value="1"/>
</dbReference>
<evidence type="ECO:0000256" key="4">
    <source>
        <dbReference type="ARBA" id="ARBA00022475"/>
    </source>
</evidence>
<dbReference type="PRINTS" id="PR00344">
    <property type="entry name" value="BCTRLSENSOR"/>
</dbReference>
<evidence type="ECO:0000313" key="16">
    <source>
        <dbReference type="EMBL" id="KIL52077.1"/>
    </source>
</evidence>
<comment type="subcellular location">
    <subcellularLocation>
        <location evidence="2">Cell membrane</location>
        <topology evidence="2">Multi-pass membrane protein</topology>
    </subcellularLocation>
</comment>